<evidence type="ECO:0000256" key="9">
    <source>
        <dbReference type="ARBA" id="ARBA00023136"/>
    </source>
</evidence>
<dbReference type="EC" id="2.7.8.-" evidence="12 13"/>
<reference evidence="15 16" key="1">
    <citation type="submission" date="2015-11" db="EMBL/GenBank/DDBJ databases">
        <title>Description and complete genome sequence of a novel strain predominating in hypersaline microbial mats and representing a new family of the Bacteriodetes phylum.</title>
        <authorList>
            <person name="Spring S."/>
            <person name="Bunk B."/>
            <person name="Sproer C."/>
            <person name="Klenk H.-P."/>
        </authorList>
    </citation>
    <scope>NUCLEOTIDE SEQUENCE [LARGE SCALE GENOMIC DNA]</scope>
    <source>
        <strain evidence="15 16">L21-Spi-D4</strain>
    </source>
</reference>
<dbReference type="CDD" id="cd09112">
    <property type="entry name" value="PLDc_CLS_2"/>
    <property type="match status" value="1"/>
</dbReference>
<evidence type="ECO:0000256" key="4">
    <source>
        <dbReference type="ARBA" id="ARBA00022679"/>
    </source>
</evidence>
<evidence type="ECO:0000256" key="6">
    <source>
        <dbReference type="ARBA" id="ARBA00022737"/>
    </source>
</evidence>
<dbReference type="SMART" id="SM00155">
    <property type="entry name" value="PLDc"/>
    <property type="match status" value="2"/>
</dbReference>
<evidence type="ECO:0000256" key="13">
    <source>
        <dbReference type="NCBIfam" id="TIGR04265"/>
    </source>
</evidence>
<dbReference type="GO" id="GO:0032049">
    <property type="term" value="P:cardiolipin biosynthetic process"/>
    <property type="evidence" value="ECO:0007669"/>
    <property type="project" value="UniProtKB-UniRule"/>
</dbReference>
<dbReference type="InterPro" id="IPR030874">
    <property type="entry name" value="Cardiolipin_synth_Firmi"/>
</dbReference>
<evidence type="ECO:0000256" key="2">
    <source>
        <dbReference type="ARBA" id="ARBA00022475"/>
    </source>
</evidence>
<sequence length="491" mass="56622">MLGFWEYIRDIWPHIYLIVYWIYIAIIALVIIFVITDDKSPVKTLAWVMVLIFLPIAGLVLYIFFGQNFRKQKIFSRKGLEDFRQIEKLRFEQLQYLDRPEITHYRPAYKKMHIMKLLLNNSKSIISQNNKIKVLNDGKEKFPELISALKKAKHHIHIEYYIFEYDSIGKEICDILIEKASKGVEVRMIIDHVGSWHFPNKKINALKASGIKLQKFMPVTFPYFTSKINYRNHRKIVVIDGKTGFVGGINVAEKYIHGTKQLGAWHDMHLKIQGNAVHSLQTVFLTDWYFLTKELPTAEIYFPEINEKHESIVQIAASGPDSSWAGIMQTYFSAIATAREYIYIATPYLLPNPALLTALKTASLSGVDVRLIIPRKSDSRIVTYASLSFVSELLNAGIKVYFFQEGFIHSKTMVVDSILSSVGTANLDYRSLSVNFEVNALIYDEPTSQRLRDIFMNDLAKSTLITKENWKRRSKITLLKSSIARVFSPLM</sequence>
<dbReference type="FunFam" id="3.30.870.10:FF:000014">
    <property type="entry name" value="Cardiolipin synthase"/>
    <property type="match status" value="1"/>
</dbReference>
<dbReference type="PATRIC" id="fig|1307839.3.peg.349"/>
<evidence type="ECO:0000313" key="16">
    <source>
        <dbReference type="Proteomes" id="UP000064893"/>
    </source>
</evidence>
<dbReference type="SUPFAM" id="SSF56024">
    <property type="entry name" value="Phospholipase D/nuclease"/>
    <property type="match status" value="2"/>
</dbReference>
<keyword evidence="3 12" id="KW-0444">Lipid biosynthesis</keyword>
<proteinExistence type="inferred from homology"/>
<evidence type="ECO:0000256" key="12">
    <source>
        <dbReference type="HAMAP-Rule" id="MF_01916"/>
    </source>
</evidence>
<dbReference type="Pfam" id="PF13091">
    <property type="entry name" value="PLDc_2"/>
    <property type="match status" value="2"/>
</dbReference>
<keyword evidence="4 12" id="KW-0808">Transferase</keyword>
<keyword evidence="2 12" id="KW-1003">Cell membrane</keyword>
<dbReference type="InterPro" id="IPR027379">
    <property type="entry name" value="CLS_N"/>
</dbReference>
<dbReference type="EMBL" id="CP013118">
    <property type="protein sequence ID" value="ALO13996.1"/>
    <property type="molecule type" value="Genomic_DNA"/>
</dbReference>
<dbReference type="Pfam" id="PF13396">
    <property type="entry name" value="PLDc_N"/>
    <property type="match status" value="1"/>
</dbReference>
<name>A0A0S2HVM2_9BACT</name>
<dbReference type="InterPro" id="IPR022924">
    <property type="entry name" value="Cardiolipin_synthase"/>
</dbReference>
<comment type="catalytic activity">
    <reaction evidence="12">
        <text>2 a 1,2-diacyl-sn-glycero-3-phospho-(1'-sn-glycerol) = a cardiolipin + glycerol</text>
        <dbReference type="Rhea" id="RHEA:31451"/>
        <dbReference type="ChEBI" id="CHEBI:17754"/>
        <dbReference type="ChEBI" id="CHEBI:62237"/>
        <dbReference type="ChEBI" id="CHEBI:64716"/>
    </reaction>
</comment>
<evidence type="ECO:0000259" key="14">
    <source>
        <dbReference type="PROSITE" id="PS50035"/>
    </source>
</evidence>
<dbReference type="InterPro" id="IPR025202">
    <property type="entry name" value="PLD-like_dom"/>
</dbReference>
<keyword evidence="9 12" id="KW-0472">Membrane</keyword>
<dbReference type="HAMAP" id="MF_01916">
    <property type="entry name" value="Cardiolipin_synth_Cls"/>
    <property type="match status" value="1"/>
</dbReference>
<dbReference type="PROSITE" id="PS50035">
    <property type="entry name" value="PLD"/>
    <property type="match status" value="2"/>
</dbReference>
<protein>
    <recommendedName>
        <fullName evidence="12 13">Cardiolipin synthase</fullName>
        <shortName evidence="12">CL synthase</shortName>
        <ecNumber evidence="12 13">2.7.8.-</ecNumber>
    </recommendedName>
</protein>
<dbReference type="CDD" id="cd09110">
    <property type="entry name" value="PLDc_CLS_1"/>
    <property type="match status" value="1"/>
</dbReference>
<keyword evidence="10 12" id="KW-0594">Phospholipid biosynthesis</keyword>
<keyword evidence="8 12" id="KW-0443">Lipid metabolism</keyword>
<dbReference type="PANTHER" id="PTHR21248">
    <property type="entry name" value="CARDIOLIPIN SYNTHASE"/>
    <property type="match status" value="1"/>
</dbReference>
<organism evidence="15 16">
    <name type="scientific">Salinivirga cyanobacteriivorans</name>
    <dbReference type="NCBI Taxonomy" id="1307839"/>
    <lineage>
        <taxon>Bacteria</taxon>
        <taxon>Pseudomonadati</taxon>
        <taxon>Bacteroidota</taxon>
        <taxon>Bacteroidia</taxon>
        <taxon>Bacteroidales</taxon>
        <taxon>Salinivirgaceae</taxon>
        <taxon>Salinivirga</taxon>
    </lineage>
</organism>
<dbReference type="OrthoDB" id="9762009at2"/>
<feature type="active site" evidence="12">
    <location>
        <position position="411"/>
    </location>
</feature>
<dbReference type="PANTHER" id="PTHR21248:SF22">
    <property type="entry name" value="PHOSPHOLIPASE D"/>
    <property type="match status" value="1"/>
</dbReference>
<dbReference type="Gene3D" id="3.30.870.10">
    <property type="entry name" value="Endonuclease Chain A"/>
    <property type="match status" value="2"/>
</dbReference>
<evidence type="ECO:0000256" key="1">
    <source>
        <dbReference type="ARBA" id="ARBA00004651"/>
    </source>
</evidence>
<evidence type="ECO:0000256" key="7">
    <source>
        <dbReference type="ARBA" id="ARBA00022989"/>
    </source>
</evidence>
<feature type="domain" description="PLD phosphodiesterase" evidence="14">
    <location>
        <begin position="404"/>
        <end position="431"/>
    </location>
</feature>
<comment type="similarity">
    <text evidence="12">Belongs to the phospholipase D family. Cardiolipin synthase subfamily.</text>
</comment>
<feature type="active site" evidence="12">
    <location>
        <position position="233"/>
    </location>
</feature>
<feature type="active site" evidence="12">
    <location>
        <position position="235"/>
    </location>
</feature>
<keyword evidence="11 12" id="KW-1208">Phospholipid metabolism</keyword>
<dbReference type="NCBIfam" id="TIGR04265">
    <property type="entry name" value="bac_cardiolipin"/>
    <property type="match status" value="1"/>
</dbReference>
<evidence type="ECO:0000256" key="10">
    <source>
        <dbReference type="ARBA" id="ARBA00023209"/>
    </source>
</evidence>
<accession>A0A0S2HVM2</accession>
<dbReference type="STRING" id="1307839.L21SP5_00317"/>
<feature type="active site" evidence="12">
    <location>
        <position position="240"/>
    </location>
</feature>
<feature type="transmembrane region" description="Helical" evidence="12">
    <location>
        <begin position="15"/>
        <end position="35"/>
    </location>
</feature>
<comment type="subcellular location">
    <subcellularLocation>
        <location evidence="1 12">Cell membrane</location>
        <topology evidence="1 12">Multi-pass membrane protein</topology>
    </subcellularLocation>
</comment>
<evidence type="ECO:0000256" key="8">
    <source>
        <dbReference type="ARBA" id="ARBA00023098"/>
    </source>
</evidence>
<dbReference type="Proteomes" id="UP000064893">
    <property type="component" value="Chromosome"/>
</dbReference>
<dbReference type="InterPro" id="IPR001736">
    <property type="entry name" value="PLipase_D/transphosphatidylase"/>
</dbReference>
<evidence type="ECO:0000256" key="11">
    <source>
        <dbReference type="ARBA" id="ARBA00023264"/>
    </source>
</evidence>
<dbReference type="GO" id="GO:0005886">
    <property type="term" value="C:plasma membrane"/>
    <property type="evidence" value="ECO:0007669"/>
    <property type="project" value="UniProtKB-SubCell"/>
</dbReference>
<evidence type="ECO:0000256" key="3">
    <source>
        <dbReference type="ARBA" id="ARBA00022516"/>
    </source>
</evidence>
<evidence type="ECO:0000256" key="5">
    <source>
        <dbReference type="ARBA" id="ARBA00022692"/>
    </source>
</evidence>
<dbReference type="RefSeq" id="WP_057951588.1">
    <property type="nucleotide sequence ID" value="NZ_CP013118.1"/>
</dbReference>
<evidence type="ECO:0000313" key="15">
    <source>
        <dbReference type="EMBL" id="ALO13996.1"/>
    </source>
</evidence>
<keyword evidence="7 12" id="KW-1133">Transmembrane helix</keyword>
<keyword evidence="16" id="KW-1185">Reference proteome</keyword>
<keyword evidence="5 12" id="KW-0812">Transmembrane</keyword>
<dbReference type="GO" id="GO:0008808">
    <property type="term" value="F:cardiolipin synthase activity"/>
    <property type="evidence" value="ECO:0007669"/>
    <property type="project" value="UniProtKB-UniRule"/>
</dbReference>
<dbReference type="KEGG" id="blq:L21SP5_00317"/>
<feature type="domain" description="PLD phosphodiesterase" evidence="14">
    <location>
        <begin position="228"/>
        <end position="255"/>
    </location>
</feature>
<comment type="function">
    <text evidence="12">Catalyzes the reversible phosphatidyl group transfer from one phosphatidylglycerol molecule to another to form cardiolipin (CL) (diphosphatidylglycerol) and glycerol.</text>
</comment>
<gene>
    <name evidence="15" type="primary">clsA</name>
    <name evidence="15" type="ORF">L21SP5_00317</name>
</gene>
<feature type="active site" evidence="12">
    <location>
        <position position="416"/>
    </location>
</feature>
<feature type="transmembrane region" description="Helical" evidence="12">
    <location>
        <begin position="47"/>
        <end position="65"/>
    </location>
</feature>
<feature type="active site" evidence="12">
    <location>
        <position position="409"/>
    </location>
</feature>
<dbReference type="AlphaFoldDB" id="A0A0S2HVM2"/>
<keyword evidence="6" id="KW-0677">Repeat</keyword>